<keyword evidence="3" id="KW-0175">Coiled coil</keyword>
<dbReference type="InterPro" id="IPR038109">
    <property type="entry name" value="DNA_bind_recomb_sf"/>
</dbReference>
<proteinExistence type="predicted"/>
<evidence type="ECO:0000256" key="2">
    <source>
        <dbReference type="ARBA" id="ARBA00023172"/>
    </source>
</evidence>
<dbReference type="InterPro" id="IPR025827">
    <property type="entry name" value="Zn_ribbon_recom_dom"/>
</dbReference>
<feature type="domain" description="Recombinase zinc beta ribbon" evidence="5">
    <location>
        <begin position="192"/>
        <end position="240"/>
    </location>
</feature>
<dbReference type="Gene3D" id="3.90.1750.20">
    <property type="entry name" value="Putative Large Serine Recombinase, Chain B, Domain 2"/>
    <property type="match status" value="1"/>
</dbReference>
<accession>A0A1F5JMW4</accession>
<name>A0A1F5JMW4_9BACT</name>
<feature type="domain" description="Recombinase" evidence="4">
    <location>
        <begin position="90"/>
        <end position="175"/>
    </location>
</feature>
<feature type="coiled-coil region" evidence="3">
    <location>
        <begin position="303"/>
        <end position="330"/>
    </location>
</feature>
<organism evidence="6 7">
    <name type="scientific">Candidatus Daviesbacteria bacterium RIFCSPHIGHO2_02_FULL_36_13</name>
    <dbReference type="NCBI Taxonomy" id="1797768"/>
    <lineage>
        <taxon>Bacteria</taxon>
        <taxon>Candidatus Daviesiibacteriota</taxon>
    </lineage>
</organism>
<dbReference type="PANTHER" id="PTHR30461:SF2">
    <property type="entry name" value="SERINE RECOMBINASE PINE-RELATED"/>
    <property type="match status" value="1"/>
</dbReference>
<dbReference type="GO" id="GO:0000150">
    <property type="term" value="F:DNA strand exchange activity"/>
    <property type="evidence" value="ECO:0007669"/>
    <property type="project" value="InterPro"/>
</dbReference>
<keyword evidence="1" id="KW-0238">DNA-binding</keyword>
<dbReference type="InterPro" id="IPR011109">
    <property type="entry name" value="DNA_bind_recombinase_dom"/>
</dbReference>
<sequence>MEDNNINPKIHNVKQGLILHKDSKSHEILTWNMFVSLAQFYSNNLSEETKKGLDEKAIQGWYPGSHKRGYKTLGDMGHKTWVIDEDNIDSKFIPRAFEYYNSSQYTLRTLTKKLYDEGWVSSTGKPLSTGELHKILTDPFFCGEFLWHSKLYIKGLHPAMVSKELFYSVQDRMTRKIKAGKYRKHSFLFGNGLMECGNCGCAVTWETAKGHNYGHCTNHKGQCSQRKFMREEKVQEQILGFLDQIKIDNPRLLEWVRKALKEAHKSEYDYHETTIKDLDNRMNQIDKRLSIIYDDRVDGLITKEQYEKKRMQYEMELAELLEAKEKHHKADVDYRQLGMNIFELSQKGREIYETKATMEEKREFLNFVFSNLKLEGEKIVPTFQNGFEVVALRAKSDNVQGCQDSNLKKRFWRPL</sequence>
<comment type="caution">
    <text evidence="6">The sequence shown here is derived from an EMBL/GenBank/DDBJ whole genome shotgun (WGS) entry which is preliminary data.</text>
</comment>
<evidence type="ECO:0000313" key="6">
    <source>
        <dbReference type="EMBL" id="OGE29955.1"/>
    </source>
</evidence>
<dbReference type="STRING" id="1797768.A3C59_02445"/>
<gene>
    <name evidence="6" type="ORF">A3C59_02445</name>
</gene>
<keyword evidence="2" id="KW-0233">DNA recombination</keyword>
<dbReference type="GO" id="GO:0003677">
    <property type="term" value="F:DNA binding"/>
    <property type="evidence" value="ECO:0007669"/>
    <property type="project" value="UniProtKB-KW"/>
</dbReference>
<dbReference type="Pfam" id="PF13408">
    <property type="entry name" value="Zn_ribbon_recom"/>
    <property type="match status" value="1"/>
</dbReference>
<evidence type="ECO:0000256" key="3">
    <source>
        <dbReference type="SAM" id="Coils"/>
    </source>
</evidence>
<evidence type="ECO:0000313" key="7">
    <source>
        <dbReference type="Proteomes" id="UP000176902"/>
    </source>
</evidence>
<dbReference type="EMBL" id="MFCV01000049">
    <property type="protein sequence ID" value="OGE29955.1"/>
    <property type="molecule type" value="Genomic_DNA"/>
</dbReference>
<evidence type="ECO:0000259" key="4">
    <source>
        <dbReference type="Pfam" id="PF07508"/>
    </source>
</evidence>
<reference evidence="6 7" key="1">
    <citation type="journal article" date="2016" name="Nat. Commun.">
        <title>Thousands of microbial genomes shed light on interconnected biogeochemical processes in an aquifer system.</title>
        <authorList>
            <person name="Anantharaman K."/>
            <person name="Brown C.T."/>
            <person name="Hug L.A."/>
            <person name="Sharon I."/>
            <person name="Castelle C.J."/>
            <person name="Probst A.J."/>
            <person name="Thomas B.C."/>
            <person name="Singh A."/>
            <person name="Wilkins M.J."/>
            <person name="Karaoz U."/>
            <person name="Brodie E.L."/>
            <person name="Williams K.H."/>
            <person name="Hubbard S.S."/>
            <person name="Banfield J.F."/>
        </authorList>
    </citation>
    <scope>NUCLEOTIDE SEQUENCE [LARGE SCALE GENOMIC DNA]</scope>
</reference>
<dbReference type="PANTHER" id="PTHR30461">
    <property type="entry name" value="DNA-INVERTASE FROM LAMBDOID PROPHAGE"/>
    <property type="match status" value="1"/>
</dbReference>
<evidence type="ECO:0000256" key="1">
    <source>
        <dbReference type="ARBA" id="ARBA00023125"/>
    </source>
</evidence>
<dbReference type="Proteomes" id="UP000176902">
    <property type="component" value="Unassembled WGS sequence"/>
</dbReference>
<dbReference type="InterPro" id="IPR050639">
    <property type="entry name" value="SSR_resolvase"/>
</dbReference>
<dbReference type="AlphaFoldDB" id="A0A1F5JMW4"/>
<evidence type="ECO:0000259" key="5">
    <source>
        <dbReference type="Pfam" id="PF13408"/>
    </source>
</evidence>
<protein>
    <submittedName>
        <fullName evidence="6">Uncharacterized protein</fullName>
    </submittedName>
</protein>
<dbReference type="Pfam" id="PF07508">
    <property type="entry name" value="Recombinase"/>
    <property type="match status" value="1"/>
</dbReference>